<sequence>MAPEASSSASKDYIAGVAAGVATVLIGHPFDTIKVKLQTQQRSAHVSQYRNGFHCLLQIVSGEGVRGLYRGATPSFVGMSLESSLLFGVYTQLRTTFQAGDENSPLLSTVLPAGFLAGASVSTVLCPTELVKCRLQAQVKGVGSGILSLQVYDGPVDCVLRTIRSEGIGGLFRGLSATFAREALGNSAFFITYEASRSYMLKSLGLSTSRFKDTSESRTESLSEGSSGKSAYTNHLIEAGVGIASGGLAGIAFWLTVLPLDVAKTRIQISHNPNQSRNPFLHLRMINKELGVRGLYAGLGPTLIRAFPANAASVVTWEVVSKFLAGHF</sequence>
<comment type="subcellular location">
    <subcellularLocation>
        <location evidence="1">Mitochondrion membrane</location>
        <topology evidence="1">Multi-pass membrane protein</topology>
    </subcellularLocation>
</comment>
<dbReference type="PROSITE" id="PS50920">
    <property type="entry name" value="SOLCAR"/>
    <property type="match status" value="3"/>
</dbReference>
<keyword evidence="7" id="KW-0496">Mitochondrion</keyword>
<evidence type="ECO:0000313" key="12">
    <source>
        <dbReference type="Proteomes" id="UP001605036"/>
    </source>
</evidence>
<keyword evidence="4 9" id="KW-0812">Transmembrane</keyword>
<evidence type="ECO:0008006" key="13">
    <source>
        <dbReference type="Google" id="ProtNLM"/>
    </source>
</evidence>
<name>A0ABD1ZID3_9MARC</name>
<keyword evidence="6" id="KW-1133">Transmembrane helix</keyword>
<evidence type="ECO:0000256" key="4">
    <source>
        <dbReference type="ARBA" id="ARBA00022692"/>
    </source>
</evidence>
<dbReference type="EMBL" id="JBHFFA010000001">
    <property type="protein sequence ID" value="KAL2649819.1"/>
    <property type="molecule type" value="Genomic_DNA"/>
</dbReference>
<evidence type="ECO:0000256" key="6">
    <source>
        <dbReference type="ARBA" id="ARBA00022989"/>
    </source>
</evidence>
<keyword evidence="5" id="KW-0677">Repeat</keyword>
<dbReference type="Pfam" id="PF00153">
    <property type="entry name" value="Mito_carr"/>
    <property type="match status" value="3"/>
</dbReference>
<feature type="repeat" description="Solcar" evidence="9">
    <location>
        <begin position="103"/>
        <end position="199"/>
    </location>
</feature>
<comment type="similarity">
    <text evidence="2 10">Belongs to the mitochondrial carrier (TC 2.A.29) family.</text>
</comment>
<keyword evidence="3 10" id="KW-0813">Transport</keyword>
<keyword evidence="12" id="KW-1185">Reference proteome</keyword>
<evidence type="ECO:0000256" key="2">
    <source>
        <dbReference type="ARBA" id="ARBA00006375"/>
    </source>
</evidence>
<keyword evidence="8 9" id="KW-0472">Membrane</keyword>
<evidence type="ECO:0000256" key="10">
    <source>
        <dbReference type="RuleBase" id="RU000488"/>
    </source>
</evidence>
<dbReference type="SUPFAM" id="SSF103506">
    <property type="entry name" value="Mitochondrial carrier"/>
    <property type="match status" value="1"/>
</dbReference>
<dbReference type="InterPro" id="IPR023395">
    <property type="entry name" value="MCP_dom_sf"/>
</dbReference>
<dbReference type="GO" id="GO:0031966">
    <property type="term" value="C:mitochondrial membrane"/>
    <property type="evidence" value="ECO:0007669"/>
    <property type="project" value="UniProtKB-SubCell"/>
</dbReference>
<dbReference type="PANTHER" id="PTHR45624:SF15">
    <property type="entry name" value="MITOCHONDRIAL ARGININE TRANSPORTER BAC1"/>
    <property type="match status" value="1"/>
</dbReference>
<evidence type="ECO:0000256" key="9">
    <source>
        <dbReference type="PROSITE-ProRule" id="PRU00282"/>
    </source>
</evidence>
<organism evidence="11 12">
    <name type="scientific">Riccia fluitans</name>
    <dbReference type="NCBI Taxonomy" id="41844"/>
    <lineage>
        <taxon>Eukaryota</taxon>
        <taxon>Viridiplantae</taxon>
        <taxon>Streptophyta</taxon>
        <taxon>Embryophyta</taxon>
        <taxon>Marchantiophyta</taxon>
        <taxon>Marchantiopsida</taxon>
        <taxon>Marchantiidae</taxon>
        <taxon>Marchantiales</taxon>
        <taxon>Ricciaceae</taxon>
        <taxon>Riccia</taxon>
    </lineage>
</organism>
<evidence type="ECO:0000256" key="7">
    <source>
        <dbReference type="ARBA" id="ARBA00023128"/>
    </source>
</evidence>
<dbReference type="Proteomes" id="UP001605036">
    <property type="component" value="Unassembled WGS sequence"/>
</dbReference>
<dbReference type="Gene3D" id="1.50.40.10">
    <property type="entry name" value="Mitochondrial carrier domain"/>
    <property type="match status" value="2"/>
</dbReference>
<protein>
    <recommendedName>
        <fullName evidence="13">Mitochondrial carrier protein</fullName>
    </recommendedName>
</protein>
<evidence type="ECO:0000313" key="11">
    <source>
        <dbReference type="EMBL" id="KAL2649819.1"/>
    </source>
</evidence>
<dbReference type="InterPro" id="IPR050567">
    <property type="entry name" value="Mitochondrial_Carrier"/>
</dbReference>
<evidence type="ECO:0000256" key="1">
    <source>
        <dbReference type="ARBA" id="ARBA00004225"/>
    </source>
</evidence>
<evidence type="ECO:0000256" key="3">
    <source>
        <dbReference type="ARBA" id="ARBA00022448"/>
    </source>
</evidence>
<dbReference type="AlphaFoldDB" id="A0ABD1ZID3"/>
<comment type="caution">
    <text evidence="11">The sequence shown here is derived from an EMBL/GenBank/DDBJ whole genome shotgun (WGS) entry which is preliminary data.</text>
</comment>
<feature type="repeat" description="Solcar" evidence="9">
    <location>
        <begin position="237"/>
        <end position="323"/>
    </location>
</feature>
<dbReference type="PANTHER" id="PTHR45624">
    <property type="entry name" value="MITOCHONDRIAL BASIC AMINO ACIDS TRANSPORTER-RELATED"/>
    <property type="match status" value="1"/>
</dbReference>
<reference evidence="11 12" key="1">
    <citation type="submission" date="2024-09" db="EMBL/GenBank/DDBJ databases">
        <title>Chromosome-scale assembly of Riccia fluitans.</title>
        <authorList>
            <person name="Paukszto L."/>
            <person name="Sawicki J."/>
            <person name="Karawczyk K."/>
            <person name="Piernik-Szablinska J."/>
            <person name="Szczecinska M."/>
            <person name="Mazdziarz M."/>
        </authorList>
    </citation>
    <scope>NUCLEOTIDE SEQUENCE [LARGE SCALE GENOMIC DNA]</scope>
    <source>
        <strain evidence="11">Rf_01</strain>
        <tissue evidence="11">Aerial parts of the thallus</tissue>
    </source>
</reference>
<evidence type="ECO:0000256" key="8">
    <source>
        <dbReference type="ARBA" id="ARBA00023136"/>
    </source>
</evidence>
<feature type="repeat" description="Solcar" evidence="9">
    <location>
        <begin position="7"/>
        <end position="96"/>
    </location>
</feature>
<gene>
    <name evidence="11" type="ORF">R1flu_017947</name>
</gene>
<accession>A0ABD1ZID3</accession>
<dbReference type="InterPro" id="IPR018108">
    <property type="entry name" value="MCP_transmembrane"/>
</dbReference>
<evidence type="ECO:0000256" key="5">
    <source>
        <dbReference type="ARBA" id="ARBA00022737"/>
    </source>
</evidence>
<proteinExistence type="inferred from homology"/>